<dbReference type="SUPFAM" id="SSF81872">
    <property type="entry name" value="BRCA2 helical domain"/>
    <property type="match status" value="1"/>
</dbReference>
<feature type="domain" description="BRCA2 OB1" evidence="1">
    <location>
        <begin position="950"/>
        <end position="1058"/>
    </location>
</feature>
<keyword evidence="4" id="KW-1185">Reference proteome</keyword>
<feature type="domain" description="Breast cancer type 2 susceptibility protein helical" evidence="2">
    <location>
        <begin position="783"/>
        <end position="946"/>
    </location>
</feature>
<sequence>MQLIISKKNSLPNIEKSVVLRTSKSSSRNLFQTSKKDESFSDVKVLPDEHHIFNHSHSTNISNSTLGIIKQGLRTSNIKNMFHKENINDVKLNNFKGFNQEHEHEQNIEDKLKNDILMSDIPNNLEKVRKVKNIFQGEIFDDLKSSNFEGFKTANSIMKEFDINFDQHERSGFKDTRNNPENAQKVFQSENFEDLKFNNFEGLKRPKMIINHSDTNTTKKLKGLGTKSKCKNELLKISSTSEGVKVTRNVFQGENFDDLEMDNFEGFKTANTIIKHCSLNTEKHIESDIQGKLKNETLDVSDICKDIKNIKNIFQGENFDDLKVNNFDGFKTVNTIIKQSDRRPKKHTYSDINEKNKNRISEGENFNDIRANYFDGITPANAIIKPSNLGPEKLSESDIKDTSKNEIARISENSKRFRNIFEGENFDDLKTNNFEGFKTANVTLNSNPKVSITDKLHNENKDEGFTDFHTCNLEIYNFTNITGCNQNVENISSSSRALLSDALKSEKVPIFKNIFVGENFDDLNLNGLGVQGFVPAAKHKFMQKRKSFVNPLIPCKYTDEFLGFSSTEQETTLSLAHCYHDLISVIKNTYDNITVKTVIVPNNLESLCKTIQGNIHLLFSKSTNRSKRKYSESTENSVHKDSKLCQTPNSTIKRSKKLGCHFSPTIQINQLEYSKAQNLFHDILPTSTPVKPNSISTALSPITCNLTPILKYKSNHESGKTYNSSINVLGDDTLVNQSCNMSRFILNKPSNSSVTDWISNLLEEQRLLEDRLRINRERLNILESQRNMIHEINTVNRRFSTKVKTGILYNSKVKCQRISLRDFVDNKFPEVNVPTVLNDINPQNSHLLHFSLEDNRLSHIKTDDGAVLVPNLENRIGVTEIEHSFQLMDGVDINLIPNGWIRNHFKWIVWKLASYERMFPNKFSGCLSIENIIQQLKYRYDLEIDRARRSALRKIYEKDDIPQKTMVLCVSKIIKNNGNFELELTDGWYAIRTVIDKPLSKQILKKKIRLGVKLIISGAELVNCDGCFPLEAPEGAYLKIHFNSTRRALWWAKLGYQKDMRPFPISLSSISMEGGKIGCIHCYIFRVYPVVYMEKTNQGNVWRNKKAEEYYVQEFQTTKMKELEKISSKFEMDIERSNMANRVSRSSRDIRTIDNPEELYEICKNWESEDLQDLSATQQSMLQYFMTQKMKLDQEKALKEIIKSRQNLAERSVRSLLKVKLLDISGKIEQPYDFHIWKPQEEHFQELKENEIISIFNITSSIKWGLSATQNTLFRRKIKRQSEIYNRFRRKITYISKLKEFASVLMQEFDTIGIPVKKSATRHHQELWLTDVNENLLLIKISDPPDIVLLLDKVEEGQPVLLCNLSVQEHFPEYTLALADKYSTCTKYPDSKQMRSELDTFEKLLKPKDIKSLLEQCKLRIGKICCHKMDEMDEMDCTQMTATDIVLLQCVDKLI</sequence>
<dbReference type="Pfam" id="PF09169">
    <property type="entry name" value="BRCA-2_helical"/>
    <property type="match status" value="1"/>
</dbReference>
<dbReference type="GO" id="GO:0005634">
    <property type="term" value="C:nucleus"/>
    <property type="evidence" value="ECO:0007669"/>
    <property type="project" value="TreeGrafter"/>
</dbReference>
<dbReference type="EMBL" id="JAACXV010012823">
    <property type="protein sequence ID" value="KAF7274432.1"/>
    <property type="molecule type" value="Genomic_DNA"/>
</dbReference>
<evidence type="ECO:0000259" key="1">
    <source>
        <dbReference type="Pfam" id="PF09103"/>
    </source>
</evidence>
<dbReference type="Proteomes" id="UP000625711">
    <property type="component" value="Unassembled WGS sequence"/>
</dbReference>
<dbReference type="InterPro" id="IPR012340">
    <property type="entry name" value="NA-bd_OB-fold"/>
</dbReference>
<dbReference type="SUPFAM" id="SSF50249">
    <property type="entry name" value="Nucleic acid-binding proteins"/>
    <property type="match status" value="3"/>
</dbReference>
<dbReference type="GO" id="GO:0000724">
    <property type="term" value="P:double-strand break repair via homologous recombination"/>
    <property type="evidence" value="ECO:0007669"/>
    <property type="project" value="InterPro"/>
</dbReference>
<comment type="caution">
    <text evidence="3">The sequence shown here is derived from an EMBL/GenBank/DDBJ whole genome shotgun (WGS) entry which is preliminary data.</text>
</comment>
<dbReference type="InterPro" id="IPR015187">
    <property type="entry name" value="BRCA2_OB_1"/>
</dbReference>
<accession>A0A834I890</accession>
<gene>
    <name evidence="3" type="ORF">GWI33_012909</name>
</gene>
<evidence type="ECO:0000313" key="3">
    <source>
        <dbReference type="EMBL" id="KAF7274432.1"/>
    </source>
</evidence>
<protein>
    <recommendedName>
        <fullName evidence="5">Breast cancer type 2 susceptibility protein</fullName>
    </recommendedName>
</protein>
<evidence type="ECO:0000259" key="2">
    <source>
        <dbReference type="Pfam" id="PF09169"/>
    </source>
</evidence>
<evidence type="ECO:0000313" key="4">
    <source>
        <dbReference type="Proteomes" id="UP000625711"/>
    </source>
</evidence>
<dbReference type="InterPro" id="IPR015252">
    <property type="entry name" value="BRCA2_hlx"/>
</dbReference>
<dbReference type="CDD" id="cd04493">
    <property type="entry name" value="BRCA2DBD_OB1"/>
    <property type="match status" value="1"/>
</dbReference>
<organism evidence="3 4">
    <name type="scientific">Rhynchophorus ferrugineus</name>
    <name type="common">Red palm weevil</name>
    <name type="synonym">Curculio ferrugineus</name>
    <dbReference type="NCBI Taxonomy" id="354439"/>
    <lineage>
        <taxon>Eukaryota</taxon>
        <taxon>Metazoa</taxon>
        <taxon>Ecdysozoa</taxon>
        <taxon>Arthropoda</taxon>
        <taxon>Hexapoda</taxon>
        <taxon>Insecta</taxon>
        <taxon>Pterygota</taxon>
        <taxon>Neoptera</taxon>
        <taxon>Endopterygota</taxon>
        <taxon>Coleoptera</taxon>
        <taxon>Polyphaga</taxon>
        <taxon>Cucujiformia</taxon>
        <taxon>Curculionidae</taxon>
        <taxon>Dryophthorinae</taxon>
        <taxon>Rhynchophorus</taxon>
    </lineage>
</organism>
<dbReference type="InterPro" id="IPR036315">
    <property type="entry name" value="BRCA2_hlx_sf"/>
</dbReference>
<dbReference type="OrthoDB" id="21095at2759"/>
<evidence type="ECO:0008006" key="5">
    <source>
        <dbReference type="Google" id="ProtNLM"/>
    </source>
</evidence>
<dbReference type="GO" id="GO:0006355">
    <property type="term" value="P:regulation of DNA-templated transcription"/>
    <property type="evidence" value="ECO:0007669"/>
    <property type="project" value="TreeGrafter"/>
</dbReference>
<dbReference type="InterPro" id="IPR015525">
    <property type="entry name" value="BRCA2"/>
</dbReference>
<dbReference type="Gene3D" id="2.40.50.140">
    <property type="entry name" value="Nucleic acid-binding proteins"/>
    <property type="match status" value="3"/>
</dbReference>
<dbReference type="SUPFAM" id="SSF81878">
    <property type="entry name" value="BRCA2 tower domain"/>
    <property type="match status" value="1"/>
</dbReference>
<dbReference type="Pfam" id="PF09103">
    <property type="entry name" value="BRCA-2_OB1"/>
    <property type="match status" value="1"/>
</dbReference>
<reference evidence="3" key="1">
    <citation type="submission" date="2020-08" db="EMBL/GenBank/DDBJ databases">
        <title>Genome sequencing and assembly of the red palm weevil Rhynchophorus ferrugineus.</title>
        <authorList>
            <person name="Dias G.B."/>
            <person name="Bergman C.M."/>
            <person name="Manee M."/>
        </authorList>
    </citation>
    <scope>NUCLEOTIDE SEQUENCE</scope>
    <source>
        <strain evidence="3">AA-2017</strain>
        <tissue evidence="3">Whole larva</tissue>
    </source>
</reference>
<dbReference type="PANTHER" id="PTHR11289">
    <property type="entry name" value="BREAST CANCER TYPE 2 SUSCEPTIBILITY PROTEIN BRCA2"/>
    <property type="match status" value="1"/>
</dbReference>
<dbReference type="PANTHER" id="PTHR11289:SF0">
    <property type="entry name" value="BREAST CANCER TYPE 2 SUSCEPTIBILITY PROTEIN"/>
    <property type="match status" value="1"/>
</dbReference>
<name>A0A834I890_RHYFE</name>
<proteinExistence type="predicted"/>